<organism evidence="7 8">
    <name type="scientific">Stephania japonica</name>
    <dbReference type="NCBI Taxonomy" id="461633"/>
    <lineage>
        <taxon>Eukaryota</taxon>
        <taxon>Viridiplantae</taxon>
        <taxon>Streptophyta</taxon>
        <taxon>Embryophyta</taxon>
        <taxon>Tracheophyta</taxon>
        <taxon>Spermatophyta</taxon>
        <taxon>Magnoliopsida</taxon>
        <taxon>Ranunculales</taxon>
        <taxon>Menispermaceae</taxon>
        <taxon>Menispermoideae</taxon>
        <taxon>Cissampelideae</taxon>
        <taxon>Stephania</taxon>
    </lineage>
</organism>
<feature type="domain" description="O-methyltransferase dimerisation" evidence="6">
    <location>
        <begin position="26"/>
        <end position="115"/>
    </location>
</feature>
<dbReference type="SUPFAM" id="SSF46785">
    <property type="entry name" value="Winged helix' DNA-binding domain"/>
    <property type="match status" value="1"/>
</dbReference>
<evidence type="ECO:0008006" key="9">
    <source>
        <dbReference type="Google" id="ProtNLM"/>
    </source>
</evidence>
<dbReference type="Gene3D" id="3.40.50.150">
    <property type="entry name" value="Vaccinia Virus protein VP39"/>
    <property type="match status" value="1"/>
</dbReference>
<name>A0AAP0EAL7_9MAGN</name>
<dbReference type="GO" id="GO:0008171">
    <property type="term" value="F:O-methyltransferase activity"/>
    <property type="evidence" value="ECO:0007669"/>
    <property type="project" value="InterPro"/>
</dbReference>
<dbReference type="GO" id="GO:0046983">
    <property type="term" value="F:protein dimerization activity"/>
    <property type="evidence" value="ECO:0007669"/>
    <property type="project" value="InterPro"/>
</dbReference>
<evidence type="ECO:0000259" key="6">
    <source>
        <dbReference type="Pfam" id="PF08100"/>
    </source>
</evidence>
<protein>
    <recommendedName>
        <fullName evidence="9">O-methyltransferase</fullName>
    </recommendedName>
</protein>
<evidence type="ECO:0000256" key="2">
    <source>
        <dbReference type="ARBA" id="ARBA00022679"/>
    </source>
</evidence>
<keyword evidence="1" id="KW-0489">Methyltransferase</keyword>
<reference evidence="7 8" key="1">
    <citation type="submission" date="2024-01" db="EMBL/GenBank/DDBJ databases">
        <title>Genome assemblies of Stephania.</title>
        <authorList>
            <person name="Yang L."/>
        </authorList>
    </citation>
    <scope>NUCLEOTIDE SEQUENCE [LARGE SCALE GENOMIC DNA]</scope>
    <source>
        <strain evidence="7">QJT</strain>
        <tissue evidence="7">Leaf</tissue>
    </source>
</reference>
<proteinExistence type="predicted"/>
<dbReference type="EMBL" id="JBBNAE010000011">
    <property type="protein sequence ID" value="KAK9085599.1"/>
    <property type="molecule type" value="Genomic_DNA"/>
</dbReference>
<dbReference type="InterPro" id="IPR012967">
    <property type="entry name" value="COMT_dimerisation"/>
</dbReference>
<gene>
    <name evidence="7" type="ORF">Sjap_026010</name>
</gene>
<dbReference type="PIRSF" id="PIRSF005739">
    <property type="entry name" value="O-mtase"/>
    <property type="match status" value="1"/>
</dbReference>
<dbReference type="PROSITE" id="PS51683">
    <property type="entry name" value="SAM_OMT_II"/>
    <property type="match status" value="1"/>
</dbReference>
<evidence type="ECO:0000259" key="5">
    <source>
        <dbReference type="Pfam" id="PF00891"/>
    </source>
</evidence>
<evidence type="ECO:0000256" key="3">
    <source>
        <dbReference type="ARBA" id="ARBA00022691"/>
    </source>
</evidence>
<dbReference type="Proteomes" id="UP001417504">
    <property type="component" value="Unassembled WGS sequence"/>
</dbReference>
<dbReference type="Pfam" id="PF08100">
    <property type="entry name" value="Dimerisation"/>
    <property type="match status" value="1"/>
</dbReference>
<keyword evidence="8" id="KW-1185">Reference proteome</keyword>
<keyword evidence="2" id="KW-0808">Transferase</keyword>
<feature type="active site" description="Proton acceptor" evidence="4">
    <location>
        <position position="278"/>
    </location>
</feature>
<evidence type="ECO:0000313" key="7">
    <source>
        <dbReference type="EMBL" id="KAK9085599.1"/>
    </source>
</evidence>
<comment type="caution">
    <text evidence="7">The sequence shown here is derived from an EMBL/GenBank/DDBJ whole genome shotgun (WGS) entry which is preliminary data.</text>
</comment>
<dbReference type="InterPro" id="IPR029063">
    <property type="entry name" value="SAM-dependent_MTases_sf"/>
</dbReference>
<dbReference type="Pfam" id="PF00891">
    <property type="entry name" value="Methyltransf_2"/>
    <property type="match status" value="1"/>
</dbReference>
<dbReference type="PANTHER" id="PTHR11746">
    <property type="entry name" value="O-METHYLTRANSFERASE"/>
    <property type="match status" value="1"/>
</dbReference>
<evidence type="ECO:0000256" key="4">
    <source>
        <dbReference type="PIRSR" id="PIRSR005739-1"/>
    </source>
</evidence>
<dbReference type="InterPro" id="IPR016461">
    <property type="entry name" value="COMT-like"/>
</dbReference>
<dbReference type="InterPro" id="IPR001077">
    <property type="entry name" value="COMT_C"/>
</dbReference>
<dbReference type="Gene3D" id="1.10.10.10">
    <property type="entry name" value="Winged helix-like DNA-binding domain superfamily/Winged helix DNA-binding domain"/>
    <property type="match status" value="1"/>
</dbReference>
<dbReference type="GO" id="GO:0032259">
    <property type="term" value="P:methylation"/>
    <property type="evidence" value="ECO:0007669"/>
    <property type="project" value="UniProtKB-KW"/>
</dbReference>
<evidence type="ECO:0000313" key="8">
    <source>
        <dbReference type="Proteomes" id="UP001417504"/>
    </source>
</evidence>
<accession>A0AAP0EAL7</accession>
<sequence length="369" mass="41636">MDKPQYEDAKNGVLEEVEVGARAQVWKHMFAYIETILIKGAVRLRIADHIHDHGGFITLGELANKLPMESVNMSQLHQVMRFMVHMNLFKLVSSPDESVEDRYGLTPVSQLLVRSHERSLAPLVLVEESDAKDLFARWGHMIEGLDGKKYPKTFWEGHYGMPFYEVVEKDPEWNQKMCEGMTSLGKCTVDALVHGLVREKVMDDVTTVVDVGGNTGDVAKVLLRAFPQLKSCIVLELPHVVVESAAAAAEEPKLEFVAGDMFKSIPSADALLLKYMLHSHEDDACIKILRKCKEAILEKKGKVILVEIVLDIEDKPELTYVRYGLGMEMISMGGKERTKKEWANLFHKADFDHYKLIPISALESVVVLY</sequence>
<feature type="domain" description="O-methyltransferase C-terminal" evidence="5">
    <location>
        <begin position="151"/>
        <end position="351"/>
    </location>
</feature>
<evidence type="ECO:0000256" key="1">
    <source>
        <dbReference type="ARBA" id="ARBA00022603"/>
    </source>
</evidence>
<dbReference type="AlphaFoldDB" id="A0AAP0EAL7"/>
<keyword evidence="3" id="KW-0949">S-adenosyl-L-methionine</keyword>
<dbReference type="SUPFAM" id="SSF53335">
    <property type="entry name" value="S-adenosyl-L-methionine-dependent methyltransferases"/>
    <property type="match status" value="1"/>
</dbReference>
<dbReference type="InterPro" id="IPR036388">
    <property type="entry name" value="WH-like_DNA-bd_sf"/>
</dbReference>
<dbReference type="InterPro" id="IPR036390">
    <property type="entry name" value="WH_DNA-bd_sf"/>
</dbReference>